<dbReference type="VEuPathDB" id="FungiDB:An12g04160"/>
<feature type="signal peptide" evidence="1">
    <location>
        <begin position="1"/>
        <end position="19"/>
    </location>
</feature>
<dbReference type="KEGG" id="ang:An12g04160"/>
<proteinExistence type="predicted"/>
<dbReference type="GeneID" id="84592550"/>
<dbReference type="AlphaFoldDB" id="A0AAJ8BV33"/>
<keyword evidence="1" id="KW-0732">Signal</keyword>
<reference evidence="2" key="2">
    <citation type="submission" date="2025-08" db="UniProtKB">
        <authorList>
            <consortium name="RefSeq"/>
        </authorList>
    </citation>
    <scope>IDENTIFICATION</scope>
</reference>
<feature type="chain" id="PRO_5044776901" evidence="1">
    <location>
        <begin position="20"/>
        <end position="133"/>
    </location>
</feature>
<gene>
    <name evidence="2" type="ORF">An12g04160</name>
</gene>
<evidence type="ECO:0000256" key="1">
    <source>
        <dbReference type="SAM" id="SignalP"/>
    </source>
</evidence>
<protein>
    <submittedName>
        <fullName evidence="2">Uncharacterized protein</fullName>
    </submittedName>
</protein>
<sequence length="133" mass="14336">MPVGRVVLLLGICVPFNWISYDCLLDGLVIGVLTLSNQGQIHVAAPVSYASNAWREAGAPLNHIRPPSRGMGLTRTMIWLYGHTYDAGWTPVGIGLDHQDQSRGTFMAHQRYATCGLLESGRALSTADAETAA</sequence>
<reference evidence="2" key="1">
    <citation type="submission" date="2025-02" db="EMBL/GenBank/DDBJ databases">
        <authorList>
            <consortium name="NCBI Genome Project"/>
        </authorList>
    </citation>
    <scope>NUCLEOTIDE SEQUENCE</scope>
</reference>
<name>A0AAJ8BV33_ASPNG</name>
<accession>A0AAJ8BV33</accession>
<dbReference type="RefSeq" id="XP_059604435.1">
    <property type="nucleotide sequence ID" value="XM_059750838.1"/>
</dbReference>
<organism evidence="2">
    <name type="scientific">Aspergillus niger</name>
    <dbReference type="NCBI Taxonomy" id="5061"/>
    <lineage>
        <taxon>Eukaryota</taxon>
        <taxon>Fungi</taxon>
        <taxon>Dikarya</taxon>
        <taxon>Ascomycota</taxon>
        <taxon>Pezizomycotina</taxon>
        <taxon>Eurotiomycetes</taxon>
        <taxon>Eurotiomycetidae</taxon>
        <taxon>Eurotiales</taxon>
        <taxon>Aspergillaceae</taxon>
        <taxon>Aspergillus</taxon>
        <taxon>Aspergillus subgen. Circumdati</taxon>
    </lineage>
</organism>
<evidence type="ECO:0000313" key="2">
    <source>
        <dbReference type="RefSeq" id="XP_059604435.1"/>
    </source>
</evidence>